<dbReference type="EMBL" id="UINC01131386">
    <property type="protein sequence ID" value="SVD13061.1"/>
    <property type="molecule type" value="Genomic_DNA"/>
</dbReference>
<gene>
    <name evidence="2" type="ORF">METZ01_LOCUS365915</name>
</gene>
<feature type="transmembrane region" description="Helical" evidence="1">
    <location>
        <begin position="6"/>
        <end position="26"/>
    </location>
</feature>
<organism evidence="2">
    <name type="scientific">marine metagenome</name>
    <dbReference type="NCBI Taxonomy" id="408172"/>
    <lineage>
        <taxon>unclassified sequences</taxon>
        <taxon>metagenomes</taxon>
        <taxon>ecological metagenomes</taxon>
    </lineage>
</organism>
<dbReference type="AlphaFoldDB" id="A0A382SVW5"/>
<reference evidence="2" key="1">
    <citation type="submission" date="2018-05" db="EMBL/GenBank/DDBJ databases">
        <authorList>
            <person name="Lanie J.A."/>
            <person name="Ng W.-L."/>
            <person name="Kazmierczak K.M."/>
            <person name="Andrzejewski T.M."/>
            <person name="Davidsen T.M."/>
            <person name="Wayne K.J."/>
            <person name="Tettelin H."/>
            <person name="Glass J.I."/>
            <person name="Rusch D."/>
            <person name="Podicherti R."/>
            <person name="Tsui H.-C.T."/>
            <person name="Winkler M.E."/>
        </authorList>
    </citation>
    <scope>NUCLEOTIDE SEQUENCE</scope>
</reference>
<accession>A0A382SVW5</accession>
<keyword evidence="1" id="KW-1133">Transmembrane helix</keyword>
<keyword evidence="1" id="KW-0812">Transmembrane</keyword>
<evidence type="ECO:0000256" key="1">
    <source>
        <dbReference type="SAM" id="Phobius"/>
    </source>
</evidence>
<evidence type="ECO:0000313" key="2">
    <source>
        <dbReference type="EMBL" id="SVD13061.1"/>
    </source>
</evidence>
<sequence length="61" mass="7355">MFSYKLINNFVVRVVLSIWMLAAVSIRLRVNIYEPFTNFLKVYGLWPSMIWLQDIKLWIGF</sequence>
<protein>
    <submittedName>
        <fullName evidence="2">Uncharacterized protein</fullName>
    </submittedName>
</protein>
<keyword evidence="1" id="KW-0472">Membrane</keyword>
<proteinExistence type="predicted"/>
<name>A0A382SVW5_9ZZZZ</name>